<proteinExistence type="predicted"/>
<gene>
    <name evidence="1" type="ORF">BDV98DRAFT_252047</name>
</gene>
<keyword evidence="2" id="KW-1185">Reference proteome</keyword>
<organism evidence="1 2">
    <name type="scientific">Pterulicium gracile</name>
    <dbReference type="NCBI Taxonomy" id="1884261"/>
    <lineage>
        <taxon>Eukaryota</taxon>
        <taxon>Fungi</taxon>
        <taxon>Dikarya</taxon>
        <taxon>Basidiomycota</taxon>
        <taxon>Agaricomycotina</taxon>
        <taxon>Agaricomycetes</taxon>
        <taxon>Agaricomycetidae</taxon>
        <taxon>Agaricales</taxon>
        <taxon>Pleurotineae</taxon>
        <taxon>Pterulaceae</taxon>
        <taxon>Pterulicium</taxon>
    </lineage>
</organism>
<dbReference type="AlphaFoldDB" id="A0A5C3Q6V4"/>
<reference evidence="1 2" key="1">
    <citation type="journal article" date="2019" name="Nat. Ecol. Evol.">
        <title>Megaphylogeny resolves global patterns of mushroom evolution.</title>
        <authorList>
            <person name="Varga T."/>
            <person name="Krizsan K."/>
            <person name="Foldi C."/>
            <person name="Dima B."/>
            <person name="Sanchez-Garcia M."/>
            <person name="Sanchez-Ramirez S."/>
            <person name="Szollosi G.J."/>
            <person name="Szarkandi J.G."/>
            <person name="Papp V."/>
            <person name="Albert L."/>
            <person name="Andreopoulos W."/>
            <person name="Angelini C."/>
            <person name="Antonin V."/>
            <person name="Barry K.W."/>
            <person name="Bougher N.L."/>
            <person name="Buchanan P."/>
            <person name="Buyck B."/>
            <person name="Bense V."/>
            <person name="Catcheside P."/>
            <person name="Chovatia M."/>
            <person name="Cooper J."/>
            <person name="Damon W."/>
            <person name="Desjardin D."/>
            <person name="Finy P."/>
            <person name="Geml J."/>
            <person name="Haridas S."/>
            <person name="Hughes K."/>
            <person name="Justo A."/>
            <person name="Karasinski D."/>
            <person name="Kautmanova I."/>
            <person name="Kiss B."/>
            <person name="Kocsube S."/>
            <person name="Kotiranta H."/>
            <person name="LaButti K.M."/>
            <person name="Lechner B.E."/>
            <person name="Liimatainen K."/>
            <person name="Lipzen A."/>
            <person name="Lukacs Z."/>
            <person name="Mihaltcheva S."/>
            <person name="Morgado L.N."/>
            <person name="Niskanen T."/>
            <person name="Noordeloos M.E."/>
            <person name="Ohm R.A."/>
            <person name="Ortiz-Santana B."/>
            <person name="Ovrebo C."/>
            <person name="Racz N."/>
            <person name="Riley R."/>
            <person name="Savchenko A."/>
            <person name="Shiryaev A."/>
            <person name="Soop K."/>
            <person name="Spirin V."/>
            <person name="Szebenyi C."/>
            <person name="Tomsovsky M."/>
            <person name="Tulloss R.E."/>
            <person name="Uehling J."/>
            <person name="Grigoriev I.V."/>
            <person name="Vagvolgyi C."/>
            <person name="Papp T."/>
            <person name="Martin F.M."/>
            <person name="Miettinen O."/>
            <person name="Hibbett D.S."/>
            <person name="Nagy L.G."/>
        </authorList>
    </citation>
    <scope>NUCLEOTIDE SEQUENCE [LARGE SCALE GENOMIC DNA]</scope>
    <source>
        <strain evidence="1 2">CBS 309.79</strain>
    </source>
</reference>
<dbReference type="Proteomes" id="UP000305067">
    <property type="component" value="Unassembled WGS sequence"/>
</dbReference>
<name>A0A5C3Q6V4_9AGAR</name>
<evidence type="ECO:0000313" key="2">
    <source>
        <dbReference type="Proteomes" id="UP000305067"/>
    </source>
</evidence>
<sequence length="202" mass="22366">MFMWHTQIFVESPIGPRLVFSSVMPLAEDLEAIQSLFTRSNLYRFSMSIREGLSDVLPHVWSGAQAPSRLVVDCLSNVEFTYLLSILPELETLNELEMGIGRLDADTEAAPDEPVVHPSLSGVIELPTLHRLDITMIQCSHPSMEIVRLALSSESLRYGTIVFMSMSLAMTRAISVPRHTAAAPTSMIYAAGVDCLSRIMLQ</sequence>
<accession>A0A5C3Q6V4</accession>
<protein>
    <submittedName>
        <fullName evidence="1">Uncharacterized protein</fullName>
    </submittedName>
</protein>
<evidence type="ECO:0000313" key="1">
    <source>
        <dbReference type="EMBL" id="TFK97844.1"/>
    </source>
</evidence>
<dbReference type="EMBL" id="ML178844">
    <property type="protein sequence ID" value="TFK97844.1"/>
    <property type="molecule type" value="Genomic_DNA"/>
</dbReference>